<dbReference type="Pfam" id="PF13845">
    <property type="entry name" value="Septum_form"/>
    <property type="match status" value="1"/>
</dbReference>
<protein>
    <submittedName>
        <fullName evidence="2">Putative regulator of septum formation</fullName>
    </submittedName>
</protein>
<comment type="caution">
    <text evidence="2">The sequence shown here is derived from an EMBL/GenBank/DDBJ whole genome shotgun (WGS) entry which is preliminary data.</text>
</comment>
<keyword evidence="3" id="KW-1185">Reference proteome</keyword>
<gene>
    <name evidence="2" type="ORF">EV385_2389</name>
</gene>
<sequence>MRRRLRTRLGGLAAVGLAVLALGAGCGLPEGVDGNLTDDWAAIAAPTGFTPVAATCHAAAYAPVGSRSAYEQVDCAESHRSETVYVGTYPDSAAPPEAASAAAQQAYRTCDLKTAPYVGGPWRTARLWIGVTHPSAAAWTGGARWFRCELAEVSSVEDGGGAVPRVGSLKGALAQPGSPLLLTCYAVKLDAAGAIDSMPAAPCTAKHNAEFVGIWNAGTLPYPKTDAQWAKFHSGCRSVIASYAGVPNDADQQYRTGVVSLPGGADVWALGDHAVRCYAWVDGATLTSSVKGRGNAGLPILYK</sequence>
<accession>A0A4Q7ZJD7</accession>
<dbReference type="OrthoDB" id="3381205at2"/>
<reference evidence="2 3" key="1">
    <citation type="submission" date="2019-02" db="EMBL/GenBank/DDBJ databases">
        <title>Sequencing the genomes of 1000 actinobacteria strains.</title>
        <authorList>
            <person name="Klenk H.-P."/>
        </authorList>
    </citation>
    <scope>NUCLEOTIDE SEQUENCE [LARGE SCALE GENOMIC DNA]</scope>
    <source>
        <strain evidence="2 3">DSM 45162</strain>
    </source>
</reference>
<dbReference type="EMBL" id="SHKY01000001">
    <property type="protein sequence ID" value="RZU50614.1"/>
    <property type="molecule type" value="Genomic_DNA"/>
</dbReference>
<organism evidence="2 3">
    <name type="scientific">Krasilnikovia cinnamomea</name>
    <dbReference type="NCBI Taxonomy" id="349313"/>
    <lineage>
        <taxon>Bacteria</taxon>
        <taxon>Bacillati</taxon>
        <taxon>Actinomycetota</taxon>
        <taxon>Actinomycetes</taxon>
        <taxon>Micromonosporales</taxon>
        <taxon>Micromonosporaceae</taxon>
        <taxon>Krasilnikovia</taxon>
    </lineage>
</organism>
<dbReference type="PROSITE" id="PS51257">
    <property type="entry name" value="PROKAR_LIPOPROTEIN"/>
    <property type="match status" value="1"/>
</dbReference>
<evidence type="ECO:0000313" key="2">
    <source>
        <dbReference type="EMBL" id="RZU50614.1"/>
    </source>
</evidence>
<evidence type="ECO:0000313" key="3">
    <source>
        <dbReference type="Proteomes" id="UP000292564"/>
    </source>
</evidence>
<evidence type="ECO:0000259" key="1">
    <source>
        <dbReference type="Pfam" id="PF13845"/>
    </source>
</evidence>
<dbReference type="InterPro" id="IPR026004">
    <property type="entry name" value="Septum_form"/>
</dbReference>
<proteinExistence type="predicted"/>
<dbReference type="AlphaFoldDB" id="A0A4Q7ZJD7"/>
<name>A0A4Q7ZJD7_9ACTN</name>
<feature type="domain" description="Septum formation-related" evidence="1">
    <location>
        <begin position="54"/>
        <end position="277"/>
    </location>
</feature>
<dbReference type="Proteomes" id="UP000292564">
    <property type="component" value="Unassembled WGS sequence"/>
</dbReference>
<dbReference type="RefSeq" id="WP_130509512.1">
    <property type="nucleotide sequence ID" value="NZ_SHKY01000001.1"/>
</dbReference>